<feature type="compositionally biased region" description="Pro residues" evidence="1">
    <location>
        <begin position="53"/>
        <end position="74"/>
    </location>
</feature>
<feature type="region of interest" description="Disordered" evidence="1">
    <location>
        <begin position="21"/>
        <end position="82"/>
    </location>
</feature>
<accession>A0AAQ4F6N7</accession>
<dbReference type="AlphaFoldDB" id="A0AAQ4F6N7"/>
<dbReference type="InterPro" id="IPR044822">
    <property type="entry name" value="Myb_DNA-bind_4"/>
</dbReference>
<organism evidence="3 4">
    <name type="scientific">Amblyomma americanum</name>
    <name type="common">Lone star tick</name>
    <dbReference type="NCBI Taxonomy" id="6943"/>
    <lineage>
        <taxon>Eukaryota</taxon>
        <taxon>Metazoa</taxon>
        <taxon>Ecdysozoa</taxon>
        <taxon>Arthropoda</taxon>
        <taxon>Chelicerata</taxon>
        <taxon>Arachnida</taxon>
        <taxon>Acari</taxon>
        <taxon>Parasitiformes</taxon>
        <taxon>Ixodida</taxon>
        <taxon>Ixodoidea</taxon>
        <taxon>Ixodidae</taxon>
        <taxon>Amblyomminae</taxon>
        <taxon>Amblyomma</taxon>
    </lineage>
</organism>
<evidence type="ECO:0000259" key="2">
    <source>
        <dbReference type="Pfam" id="PF13837"/>
    </source>
</evidence>
<dbReference type="Gene3D" id="1.10.10.60">
    <property type="entry name" value="Homeodomain-like"/>
    <property type="match status" value="1"/>
</dbReference>
<proteinExistence type="predicted"/>
<comment type="caution">
    <text evidence="3">The sequence shown here is derived from an EMBL/GenBank/DDBJ whole genome shotgun (WGS) entry which is preliminary data.</text>
</comment>
<keyword evidence="4" id="KW-1185">Reference proteome</keyword>
<protein>
    <recommendedName>
        <fullName evidence="2">Myb/SANT-like DNA-binding domain-containing protein</fullName>
    </recommendedName>
</protein>
<evidence type="ECO:0000313" key="3">
    <source>
        <dbReference type="EMBL" id="KAK8782769.1"/>
    </source>
</evidence>
<name>A0AAQ4F6N7_AMBAM</name>
<reference evidence="3 4" key="1">
    <citation type="journal article" date="2023" name="Arcadia Sci">
        <title>De novo assembly of a long-read Amblyomma americanum tick genome.</title>
        <authorList>
            <person name="Chou S."/>
            <person name="Poskanzer K.E."/>
            <person name="Rollins M."/>
            <person name="Thuy-Boun P.S."/>
        </authorList>
    </citation>
    <scope>NUCLEOTIDE SEQUENCE [LARGE SCALE GENOMIC DNA]</scope>
    <source>
        <strain evidence="3">F_SG_1</strain>
        <tissue evidence="3">Salivary glands</tissue>
    </source>
</reference>
<gene>
    <name evidence="3" type="ORF">V5799_015889</name>
</gene>
<dbReference type="Proteomes" id="UP001321473">
    <property type="component" value="Unassembled WGS sequence"/>
</dbReference>
<feature type="domain" description="Myb/SANT-like DNA-binding" evidence="2">
    <location>
        <begin position="79"/>
        <end position="158"/>
    </location>
</feature>
<sequence>MKNDDGFLYETEGGLRISVLRVEEPMRNTPPPTVPAAVEDSSRGAPSPLWQTTPPPVCQPTPSPGPSCYSPPPSGGGERDAWSERKSRFLITKYKEAKDNIGRKGGFRTKKAMWEKLTDQINSEFGCHLTPLQVENKWKTMERAYKKSKAKNGSSGHSRAACLYERELSEVLEREHHITPVALLAPGRIVA</sequence>
<evidence type="ECO:0000313" key="4">
    <source>
        <dbReference type="Proteomes" id="UP001321473"/>
    </source>
</evidence>
<dbReference type="EMBL" id="JARKHS020006301">
    <property type="protein sequence ID" value="KAK8782769.1"/>
    <property type="molecule type" value="Genomic_DNA"/>
</dbReference>
<evidence type="ECO:0000256" key="1">
    <source>
        <dbReference type="SAM" id="MobiDB-lite"/>
    </source>
</evidence>
<dbReference type="Pfam" id="PF13837">
    <property type="entry name" value="Myb_DNA-bind_4"/>
    <property type="match status" value="1"/>
</dbReference>